<evidence type="ECO:0000313" key="7">
    <source>
        <dbReference type="Proteomes" id="UP001325479"/>
    </source>
</evidence>
<evidence type="ECO:0000256" key="2">
    <source>
        <dbReference type="ARBA" id="ARBA00023015"/>
    </source>
</evidence>
<dbReference type="SUPFAM" id="SSF53850">
    <property type="entry name" value="Periplasmic binding protein-like II"/>
    <property type="match status" value="1"/>
</dbReference>
<evidence type="ECO:0000256" key="3">
    <source>
        <dbReference type="ARBA" id="ARBA00023125"/>
    </source>
</evidence>
<keyword evidence="7" id="KW-1185">Reference proteome</keyword>
<dbReference type="CDD" id="cd08435">
    <property type="entry name" value="PBP2_GbpR"/>
    <property type="match status" value="1"/>
</dbReference>
<dbReference type="InterPro" id="IPR005119">
    <property type="entry name" value="LysR_subst-bd"/>
</dbReference>
<dbReference type="PANTHER" id="PTHR30419:SF8">
    <property type="entry name" value="NITROGEN ASSIMILATION TRANSCRIPTIONAL ACTIVATOR-RELATED"/>
    <property type="match status" value="1"/>
</dbReference>
<gene>
    <name evidence="6" type="ORF">U0042_07620</name>
</gene>
<dbReference type="PROSITE" id="PS50931">
    <property type="entry name" value="HTH_LYSR"/>
    <property type="match status" value="1"/>
</dbReference>
<dbReference type="RefSeq" id="WP_114810683.1">
    <property type="nucleotide sequence ID" value="NZ_CP139965.1"/>
</dbReference>
<dbReference type="InterPro" id="IPR036390">
    <property type="entry name" value="WH_DNA-bd_sf"/>
</dbReference>
<evidence type="ECO:0000256" key="1">
    <source>
        <dbReference type="ARBA" id="ARBA00009437"/>
    </source>
</evidence>
<sequence length="349" mass="37780">MNPQAVAVALVNRLKFKHLALLVALDDARNVHQAAESINVAQPSASRMLSDIEEAFGFRLFERSARGIEPTALGTVTLAYARRALAELTRFAEDLDVKRKGGHGQLTVGAIMGAAPDVLAMAVAALKTERPLLNVRILGETSDQLVQLLHRREVDLALGRLTTPLQHNDFHFEPLAREPLLLVVRARHPLARNTSVTLQELVDWPWVAQPITSPARVLFEEELARAGLATPVNLTECASVFATLQLLEKYDAVAMLPESVVRDHMRGKLLVALPLEIGKSLPGFGVLTRKNEPLAEPAEHFVSLLRRFSQPLAEARAGSHSAASAADGYEAAAAPGASSLPVHRTFTAG</sequence>
<dbReference type="InterPro" id="IPR036388">
    <property type="entry name" value="WH-like_DNA-bd_sf"/>
</dbReference>
<dbReference type="SUPFAM" id="SSF46785">
    <property type="entry name" value="Winged helix' DNA-binding domain"/>
    <property type="match status" value="1"/>
</dbReference>
<evidence type="ECO:0000313" key="6">
    <source>
        <dbReference type="EMBL" id="WQD80917.1"/>
    </source>
</evidence>
<dbReference type="Gene3D" id="1.10.10.10">
    <property type="entry name" value="Winged helix-like DNA-binding domain superfamily/Winged helix DNA-binding domain"/>
    <property type="match status" value="1"/>
</dbReference>
<keyword evidence="4" id="KW-0804">Transcription</keyword>
<dbReference type="Gene3D" id="3.40.190.290">
    <property type="match status" value="1"/>
</dbReference>
<comment type="similarity">
    <text evidence="1">Belongs to the LysR transcriptional regulatory family.</text>
</comment>
<dbReference type="Proteomes" id="UP001325479">
    <property type="component" value="Chromosome"/>
</dbReference>
<reference evidence="6 7" key="1">
    <citation type="submission" date="2023-12" db="EMBL/GenBank/DDBJ databases">
        <title>Genome sequencing and assembly of bacterial species from a model synthetic community.</title>
        <authorList>
            <person name="Hogle S.L."/>
        </authorList>
    </citation>
    <scope>NUCLEOTIDE SEQUENCE [LARGE SCALE GENOMIC DNA]</scope>
    <source>
        <strain evidence="6 7">HAMBI 2494</strain>
    </source>
</reference>
<evidence type="ECO:0000256" key="4">
    <source>
        <dbReference type="ARBA" id="ARBA00023163"/>
    </source>
</evidence>
<dbReference type="InterPro" id="IPR050950">
    <property type="entry name" value="HTH-type_LysR_regulators"/>
</dbReference>
<proteinExistence type="inferred from homology"/>
<accession>A0ABZ0WU70</accession>
<dbReference type="PANTHER" id="PTHR30419">
    <property type="entry name" value="HTH-TYPE TRANSCRIPTIONAL REGULATOR YBHD"/>
    <property type="match status" value="1"/>
</dbReference>
<dbReference type="InterPro" id="IPR037405">
    <property type="entry name" value="GbpR_PBP2"/>
</dbReference>
<keyword evidence="3" id="KW-0238">DNA-binding</keyword>
<keyword evidence="2" id="KW-0805">Transcription regulation</keyword>
<dbReference type="Pfam" id="PF03466">
    <property type="entry name" value="LysR_substrate"/>
    <property type="match status" value="1"/>
</dbReference>
<dbReference type="InterPro" id="IPR000847">
    <property type="entry name" value="LysR_HTH_N"/>
</dbReference>
<dbReference type="Pfam" id="PF00126">
    <property type="entry name" value="HTH_1"/>
    <property type="match status" value="1"/>
</dbReference>
<dbReference type="PRINTS" id="PR00039">
    <property type="entry name" value="HTHLYSR"/>
</dbReference>
<organism evidence="6 7">
    <name type="scientific">Paraburkholderia kururiensis</name>
    <dbReference type="NCBI Taxonomy" id="984307"/>
    <lineage>
        <taxon>Bacteria</taxon>
        <taxon>Pseudomonadati</taxon>
        <taxon>Pseudomonadota</taxon>
        <taxon>Betaproteobacteria</taxon>
        <taxon>Burkholderiales</taxon>
        <taxon>Burkholderiaceae</taxon>
        <taxon>Paraburkholderia</taxon>
    </lineage>
</organism>
<dbReference type="EMBL" id="CP139965">
    <property type="protein sequence ID" value="WQD80917.1"/>
    <property type="molecule type" value="Genomic_DNA"/>
</dbReference>
<evidence type="ECO:0000259" key="5">
    <source>
        <dbReference type="PROSITE" id="PS50931"/>
    </source>
</evidence>
<feature type="domain" description="HTH lysR-type" evidence="5">
    <location>
        <begin position="14"/>
        <end position="71"/>
    </location>
</feature>
<protein>
    <submittedName>
        <fullName evidence="6">LysR family transcriptional regulator</fullName>
    </submittedName>
</protein>
<name>A0ABZ0WU70_9BURK</name>